<evidence type="ECO:0000313" key="3">
    <source>
        <dbReference type="Proteomes" id="UP000199205"/>
    </source>
</evidence>
<evidence type="ECO:0000313" key="2">
    <source>
        <dbReference type="EMBL" id="SCB30359.1"/>
    </source>
</evidence>
<feature type="compositionally biased region" description="Basic and acidic residues" evidence="1">
    <location>
        <begin position="59"/>
        <end position="79"/>
    </location>
</feature>
<dbReference type="Proteomes" id="UP000199205">
    <property type="component" value="Unassembled WGS sequence"/>
</dbReference>
<dbReference type="AlphaFoldDB" id="A0A1C3VRN0"/>
<feature type="compositionally biased region" description="Basic and acidic residues" evidence="1">
    <location>
        <begin position="163"/>
        <end position="178"/>
    </location>
</feature>
<protein>
    <submittedName>
        <fullName evidence="2">Uncharacterized protein</fullName>
    </submittedName>
</protein>
<reference evidence="2 3" key="1">
    <citation type="submission" date="2016-08" db="EMBL/GenBank/DDBJ databases">
        <authorList>
            <person name="Seilhamer J.J."/>
        </authorList>
    </citation>
    <scope>NUCLEOTIDE SEQUENCE [LARGE SCALE GENOMIC DNA]</scope>
    <source>
        <strain evidence="2 3">P1-7</strain>
    </source>
</reference>
<proteinExistence type="predicted"/>
<evidence type="ECO:0000256" key="1">
    <source>
        <dbReference type="SAM" id="MobiDB-lite"/>
    </source>
</evidence>
<sequence length="178" mass="18107">MAHQMRGEADKSRADKMRSMKITTADLGTDEGVGHVLPGPDGTQGEASGEYAKGYKRGGRVDGSKVDGKSAKARMDRPGKFANGGNVGKAKKGSATTVNVIVASPKPQGGPMMPPMGGGAPVPPPMPAQASPGAPMPPSPGMPMRKDGGRVPKMTAGAGSGEGRLEKIKEYGKNAKAK</sequence>
<organism evidence="2 3">
    <name type="scientific">Rhizobium lusitanum</name>
    <dbReference type="NCBI Taxonomy" id="293958"/>
    <lineage>
        <taxon>Bacteria</taxon>
        <taxon>Pseudomonadati</taxon>
        <taxon>Pseudomonadota</taxon>
        <taxon>Alphaproteobacteria</taxon>
        <taxon>Hyphomicrobiales</taxon>
        <taxon>Rhizobiaceae</taxon>
        <taxon>Rhizobium/Agrobacterium group</taxon>
        <taxon>Rhizobium</taxon>
    </lineage>
</organism>
<name>A0A1C3VRN0_9HYPH</name>
<accession>A0A1C3VRN0</accession>
<dbReference type="EMBL" id="FMAF01000006">
    <property type="protein sequence ID" value="SCB30359.1"/>
    <property type="molecule type" value="Genomic_DNA"/>
</dbReference>
<feature type="region of interest" description="Disordered" evidence="1">
    <location>
        <begin position="24"/>
        <end position="178"/>
    </location>
</feature>
<dbReference type="RefSeq" id="WP_092573996.1">
    <property type="nucleotide sequence ID" value="NZ_FMAF01000006.1"/>
</dbReference>
<gene>
    <name evidence="2" type="ORF">GA0061101_10698</name>
</gene>